<proteinExistence type="predicted"/>
<evidence type="ECO:0000313" key="1">
    <source>
        <dbReference type="EMBL" id="WMT64525.1"/>
    </source>
</evidence>
<protein>
    <submittedName>
        <fullName evidence="1">Uncharacterized protein</fullName>
    </submittedName>
</protein>
<organism evidence="1 2">
    <name type="scientific">Enterobacter kobei</name>
    <dbReference type="NCBI Taxonomy" id="208224"/>
    <lineage>
        <taxon>Bacteria</taxon>
        <taxon>Pseudomonadati</taxon>
        <taxon>Pseudomonadota</taxon>
        <taxon>Gammaproteobacteria</taxon>
        <taxon>Enterobacterales</taxon>
        <taxon>Enterobacteriaceae</taxon>
        <taxon>Enterobacter</taxon>
        <taxon>Enterobacter cloacae complex</taxon>
    </lineage>
</organism>
<name>A0AAJ6IU08_9ENTR</name>
<reference evidence="1" key="1">
    <citation type="submission" date="2022-04" db="EMBL/GenBank/DDBJ databases">
        <title>Co-occurrence of mcr-9 and blaNDM-1 in multidrug-resistant Enterobacter kobei strain isolated from an infant with urinary infection.</title>
        <authorList>
            <person name="Zeng H."/>
        </authorList>
    </citation>
    <scope>NUCLEOTIDE SEQUENCE</scope>
    <source>
        <strain evidence="1">EC1382</strain>
    </source>
</reference>
<dbReference type="AlphaFoldDB" id="A0AAJ6IU08"/>
<accession>A0AAJ6IU08</accession>
<dbReference type="Proteomes" id="UP001228563">
    <property type="component" value="Chromosome"/>
</dbReference>
<gene>
    <name evidence="1" type="ORF">M2B19_16585</name>
</gene>
<dbReference type="RefSeq" id="WP_155613619.1">
    <property type="nucleotide sequence ID" value="NZ_CP096849.1"/>
</dbReference>
<evidence type="ECO:0000313" key="2">
    <source>
        <dbReference type="Proteomes" id="UP001228563"/>
    </source>
</evidence>
<dbReference type="EMBL" id="CP096849">
    <property type="protein sequence ID" value="WMT64525.1"/>
    <property type="molecule type" value="Genomic_DNA"/>
</dbReference>
<sequence length="69" mass="8238">MNRFSLHEKKYASLLRLLKQDSAETFQKVLRFLQCLARKVVFPISEFRDAAHFFRIQLNFAEVQQISFS</sequence>